<evidence type="ECO:0000256" key="3">
    <source>
        <dbReference type="ARBA" id="ARBA00022763"/>
    </source>
</evidence>
<feature type="binding site" evidence="9">
    <location>
        <position position="198"/>
    </location>
    <ligand>
        <name>2-oxoglutarate</name>
        <dbReference type="ChEBI" id="CHEBI:16810"/>
    </ligand>
</feature>
<feature type="domain" description="Fe2OG dioxygenase" evidence="10">
    <location>
        <begin position="110"/>
        <end position="207"/>
    </location>
</feature>
<dbReference type="GO" id="GO:0006307">
    <property type="term" value="P:DNA alkylation repair"/>
    <property type="evidence" value="ECO:0007669"/>
    <property type="project" value="TreeGrafter"/>
</dbReference>
<dbReference type="Proteomes" id="UP000283077">
    <property type="component" value="Unassembled WGS sequence"/>
</dbReference>
<keyword evidence="8" id="KW-0234">DNA repair</keyword>
<comment type="caution">
    <text evidence="11">The sequence shown here is derived from an EMBL/GenBank/DDBJ whole genome shotgun (WGS) entry which is preliminary data.</text>
</comment>
<evidence type="ECO:0000313" key="11">
    <source>
        <dbReference type="EMBL" id="RVU41723.1"/>
    </source>
</evidence>
<dbReference type="InterPro" id="IPR037151">
    <property type="entry name" value="AlkB-like_sf"/>
</dbReference>
<dbReference type="AlphaFoldDB" id="A0A437R4Q6"/>
<evidence type="ECO:0000313" key="12">
    <source>
        <dbReference type="Proteomes" id="UP000283077"/>
    </source>
</evidence>
<name>A0A437R4Q6_9GAMM</name>
<comment type="cofactor">
    <cofactor evidence="1">
        <name>Fe(2+)</name>
        <dbReference type="ChEBI" id="CHEBI:29033"/>
    </cofactor>
</comment>
<dbReference type="GO" id="GO:0035516">
    <property type="term" value="F:broad specificity oxidative DNA demethylase activity"/>
    <property type="evidence" value="ECO:0007669"/>
    <property type="project" value="TreeGrafter"/>
</dbReference>
<accession>A0A437R4Q6</accession>
<protein>
    <submittedName>
        <fullName evidence="11">Alpha-ketoglutarate-dependent dioxygenase AlkB</fullName>
    </submittedName>
</protein>
<evidence type="ECO:0000256" key="1">
    <source>
        <dbReference type="ARBA" id="ARBA00001954"/>
    </source>
</evidence>
<evidence type="ECO:0000256" key="6">
    <source>
        <dbReference type="ARBA" id="ARBA00023002"/>
    </source>
</evidence>
<feature type="binding site" evidence="9">
    <location>
        <position position="202"/>
    </location>
    <ligand>
        <name>2-oxoglutarate</name>
        <dbReference type="ChEBI" id="CHEBI:16810"/>
    </ligand>
</feature>
<proteinExistence type="predicted"/>
<dbReference type="InterPro" id="IPR032852">
    <property type="entry name" value="ALKBH2"/>
</dbReference>
<evidence type="ECO:0000256" key="5">
    <source>
        <dbReference type="ARBA" id="ARBA00022964"/>
    </source>
</evidence>
<keyword evidence="6" id="KW-0560">Oxidoreductase</keyword>
<keyword evidence="12" id="KW-1185">Reference proteome</keyword>
<sequence>MPDLSDSDNQSRSAVGCQRFVLPDAELWLWPRWLDAERSAVVMQRLQQQLQWQQPELRLFGNVVSIPRQQVWMGDAHCSYRYSGVTFVPEPWHPLVQKLTAWVNQQLNQRFNCVLLNLYQNGSEHMGWHSDDEPELGLNPDIASLSLGQARRFDLKHKHQQYQLSLPLQDGDLLLMQGPCQQYWLHRVPKQAQASSARLNLTFRYIEKPL</sequence>
<keyword evidence="3" id="KW-0227">DNA damage</keyword>
<keyword evidence="2" id="KW-0479">Metal-binding</keyword>
<keyword evidence="4" id="KW-0460">Magnesium</keyword>
<evidence type="ECO:0000256" key="4">
    <source>
        <dbReference type="ARBA" id="ARBA00022842"/>
    </source>
</evidence>
<feature type="binding site" evidence="9">
    <location>
        <begin position="80"/>
        <end position="82"/>
    </location>
    <ligand>
        <name>substrate</name>
    </ligand>
</feature>
<dbReference type="Pfam" id="PF13532">
    <property type="entry name" value="2OG-FeII_Oxy_2"/>
    <property type="match status" value="1"/>
</dbReference>
<organism evidence="11 12">
    <name type="scientific">Rheinheimera riviphila</name>
    <dbReference type="NCBI Taxonomy" id="1834037"/>
    <lineage>
        <taxon>Bacteria</taxon>
        <taxon>Pseudomonadati</taxon>
        <taxon>Pseudomonadota</taxon>
        <taxon>Gammaproteobacteria</taxon>
        <taxon>Chromatiales</taxon>
        <taxon>Chromatiaceae</taxon>
        <taxon>Rheinheimera</taxon>
    </lineage>
</organism>
<evidence type="ECO:0000259" key="10">
    <source>
        <dbReference type="PROSITE" id="PS51471"/>
    </source>
</evidence>
<dbReference type="FunFam" id="2.60.120.590:FF:000004">
    <property type="entry name" value="DNA oxidative demethylase ALKBH2"/>
    <property type="match status" value="1"/>
</dbReference>
<dbReference type="InterPro" id="IPR027450">
    <property type="entry name" value="AlkB-like"/>
</dbReference>
<keyword evidence="5 11" id="KW-0223">Dioxygenase</keyword>
<feature type="binding site" evidence="9">
    <location>
        <position position="117"/>
    </location>
    <ligand>
        <name>2-oxoglutarate</name>
        <dbReference type="ChEBI" id="CHEBI:16810"/>
    </ligand>
</feature>
<dbReference type="PROSITE" id="PS51471">
    <property type="entry name" value="FE2OG_OXY"/>
    <property type="match status" value="1"/>
</dbReference>
<evidence type="ECO:0000256" key="8">
    <source>
        <dbReference type="ARBA" id="ARBA00023204"/>
    </source>
</evidence>
<feature type="binding site" evidence="9">
    <location>
        <position position="119"/>
    </location>
    <ligand>
        <name>2-oxoglutarate</name>
        <dbReference type="ChEBI" id="CHEBI:16810"/>
    </ligand>
</feature>
<evidence type="ECO:0000256" key="2">
    <source>
        <dbReference type="ARBA" id="ARBA00022723"/>
    </source>
</evidence>
<dbReference type="SUPFAM" id="SSF51197">
    <property type="entry name" value="Clavaminate synthase-like"/>
    <property type="match status" value="1"/>
</dbReference>
<dbReference type="RefSeq" id="WP_127697118.1">
    <property type="nucleotide sequence ID" value="NZ_SACS01000001.1"/>
</dbReference>
<dbReference type="PANTHER" id="PTHR31573">
    <property type="entry name" value="ALPHA-KETOGLUTARATE-DEPENDENT DIOXYGENASE ALKB HOMOLOG 2"/>
    <property type="match status" value="1"/>
</dbReference>
<dbReference type="GO" id="GO:0051747">
    <property type="term" value="F:cytosine C-5 DNA demethylase activity"/>
    <property type="evidence" value="ECO:0007669"/>
    <property type="project" value="TreeGrafter"/>
</dbReference>
<dbReference type="GO" id="GO:0008198">
    <property type="term" value="F:ferrous iron binding"/>
    <property type="evidence" value="ECO:0007669"/>
    <property type="project" value="TreeGrafter"/>
</dbReference>
<feature type="binding site" evidence="9">
    <location>
        <position position="129"/>
    </location>
    <ligand>
        <name>2-oxoglutarate</name>
        <dbReference type="ChEBI" id="CHEBI:16810"/>
    </ligand>
</feature>
<dbReference type="PANTHER" id="PTHR31573:SF1">
    <property type="entry name" value="DNA OXIDATIVE DEMETHYLASE ALKBH2"/>
    <property type="match status" value="1"/>
</dbReference>
<dbReference type="Gene3D" id="2.60.120.590">
    <property type="entry name" value="Alpha-ketoglutarate-dependent dioxygenase AlkB-like"/>
    <property type="match status" value="1"/>
</dbReference>
<keyword evidence="7" id="KW-0408">Iron</keyword>
<feature type="binding site" evidence="9">
    <location>
        <position position="132"/>
    </location>
    <ligand>
        <name>substrate</name>
    </ligand>
</feature>
<reference evidence="11 12" key="1">
    <citation type="submission" date="2019-01" db="EMBL/GenBank/DDBJ databases">
        <authorList>
            <person name="Chen W.-M."/>
        </authorList>
    </citation>
    <scope>NUCLEOTIDE SEQUENCE [LARGE SCALE GENOMIC DNA]</scope>
    <source>
        <strain evidence="11 12">KYPC3</strain>
    </source>
</reference>
<dbReference type="EMBL" id="SACS01000001">
    <property type="protein sequence ID" value="RVU41723.1"/>
    <property type="molecule type" value="Genomic_DNA"/>
</dbReference>
<evidence type="ECO:0000256" key="7">
    <source>
        <dbReference type="ARBA" id="ARBA00023004"/>
    </source>
</evidence>
<evidence type="ECO:0000256" key="9">
    <source>
        <dbReference type="PIRSR" id="PIRSR632852-1"/>
    </source>
</evidence>
<dbReference type="InterPro" id="IPR005123">
    <property type="entry name" value="Oxoglu/Fe-dep_dioxygenase_dom"/>
</dbReference>
<gene>
    <name evidence="11" type="ORF">EOE67_00545</name>
</gene>
<feature type="binding site" evidence="9">
    <location>
        <position position="186"/>
    </location>
    <ligand>
        <name>2-oxoglutarate</name>
        <dbReference type="ChEBI" id="CHEBI:16810"/>
    </ligand>
</feature>
<feature type="binding site" evidence="9">
    <location>
        <position position="204"/>
    </location>
    <ligand>
        <name>2-oxoglutarate</name>
        <dbReference type="ChEBI" id="CHEBI:16810"/>
    </ligand>
</feature>
<dbReference type="OrthoDB" id="190276at2"/>